<protein>
    <recommendedName>
        <fullName evidence="4">TadE-like protein</fullName>
    </recommendedName>
</protein>
<keyword evidence="1" id="KW-1133">Transmembrane helix</keyword>
<accession>A0A128F343</accession>
<proteinExistence type="predicted"/>
<name>A0A128F343_9GAMM</name>
<sequence>MQNKNSMNRQRGVVAIEFVLGFMALFFVLIFWVEVCVLGFMSSAIDYAIAESSRNARTSANSDYKDVFMRTLNDNDSAWVKFLDRNKFNISVRYYESYNQATNPSSEGSEEREDNPIALYRVSYDYSSIFNWEGGIQNFTLAREVFGIQEFERDQFSQ</sequence>
<dbReference type="OrthoDB" id="6555614at2"/>
<organism evidence="2 3">
    <name type="scientific">Grimontia marina</name>
    <dbReference type="NCBI Taxonomy" id="646534"/>
    <lineage>
        <taxon>Bacteria</taxon>
        <taxon>Pseudomonadati</taxon>
        <taxon>Pseudomonadota</taxon>
        <taxon>Gammaproteobacteria</taxon>
        <taxon>Vibrionales</taxon>
        <taxon>Vibrionaceae</taxon>
        <taxon>Grimontia</taxon>
    </lineage>
</organism>
<reference evidence="3" key="1">
    <citation type="submission" date="2016-02" db="EMBL/GenBank/DDBJ databases">
        <authorList>
            <person name="Rodrigo-Torres Lidia"/>
            <person name="Arahal R.David."/>
        </authorList>
    </citation>
    <scope>NUCLEOTIDE SEQUENCE [LARGE SCALE GENOMIC DNA]</scope>
    <source>
        <strain evidence="3">CECT 8713</strain>
    </source>
</reference>
<dbReference type="Proteomes" id="UP000073601">
    <property type="component" value="Unassembled WGS sequence"/>
</dbReference>
<evidence type="ECO:0000313" key="2">
    <source>
        <dbReference type="EMBL" id="CZF80681.1"/>
    </source>
</evidence>
<keyword evidence="1" id="KW-0472">Membrane</keyword>
<evidence type="ECO:0000313" key="3">
    <source>
        <dbReference type="Proteomes" id="UP000073601"/>
    </source>
</evidence>
<evidence type="ECO:0008006" key="4">
    <source>
        <dbReference type="Google" id="ProtNLM"/>
    </source>
</evidence>
<dbReference type="AlphaFoldDB" id="A0A128F343"/>
<keyword evidence="3" id="KW-1185">Reference proteome</keyword>
<dbReference type="EMBL" id="FIZY01000011">
    <property type="protein sequence ID" value="CZF80681.1"/>
    <property type="molecule type" value="Genomic_DNA"/>
</dbReference>
<feature type="transmembrane region" description="Helical" evidence="1">
    <location>
        <begin position="12"/>
        <end position="33"/>
    </location>
</feature>
<keyword evidence="1" id="KW-0812">Transmembrane</keyword>
<evidence type="ECO:0000256" key="1">
    <source>
        <dbReference type="SAM" id="Phobius"/>
    </source>
</evidence>
<gene>
    <name evidence="2" type="ORF">GMA8713_01551</name>
</gene>